<feature type="domain" description="NET" evidence="8">
    <location>
        <begin position="571"/>
        <end position="653"/>
    </location>
</feature>
<protein>
    <recommendedName>
        <fullName evidence="11">Bromodomain containing 4</fullName>
    </recommendedName>
</protein>
<dbReference type="PANTHER" id="PTHR22880">
    <property type="entry name" value="FALZ-RELATED BROMODOMAIN-CONTAINING PROTEINS"/>
    <property type="match status" value="1"/>
</dbReference>
<dbReference type="Gene3D" id="1.20.1270.220">
    <property type="match status" value="1"/>
</dbReference>
<reference evidence="9" key="1">
    <citation type="submission" date="2023-03" db="EMBL/GenBank/DDBJ databases">
        <title>Electrophorus voltai genome.</title>
        <authorList>
            <person name="Bian C."/>
        </authorList>
    </citation>
    <scope>NUCLEOTIDE SEQUENCE</scope>
    <source>
        <strain evidence="9">CB-2022</strain>
        <tissue evidence="9">Muscle</tissue>
    </source>
</reference>
<evidence type="ECO:0000256" key="1">
    <source>
        <dbReference type="ARBA" id="ARBA00022737"/>
    </source>
</evidence>
<dbReference type="PANTHER" id="PTHR22880:SF245">
    <property type="entry name" value="BROMODOMAIN-CONTAINING PROTEIN 4"/>
    <property type="match status" value="1"/>
</dbReference>
<feature type="compositionally biased region" description="Low complexity" evidence="6">
    <location>
        <begin position="1120"/>
        <end position="1136"/>
    </location>
</feature>
<dbReference type="SUPFAM" id="SSF47370">
    <property type="entry name" value="Bromodomain"/>
    <property type="match status" value="2"/>
</dbReference>
<dbReference type="GO" id="GO:0006338">
    <property type="term" value="P:chromatin remodeling"/>
    <property type="evidence" value="ECO:0007669"/>
    <property type="project" value="TreeGrafter"/>
</dbReference>
<evidence type="ECO:0000256" key="2">
    <source>
        <dbReference type="ARBA" id="ARBA00022853"/>
    </source>
</evidence>
<feature type="region of interest" description="Disordered" evidence="6">
    <location>
        <begin position="1"/>
        <end position="26"/>
    </location>
</feature>
<feature type="compositionally biased region" description="Basic and acidic residues" evidence="6">
    <location>
        <begin position="652"/>
        <end position="661"/>
    </location>
</feature>
<evidence type="ECO:0008006" key="11">
    <source>
        <dbReference type="Google" id="ProtNLM"/>
    </source>
</evidence>
<feature type="compositionally biased region" description="Basic and acidic residues" evidence="6">
    <location>
        <begin position="1138"/>
        <end position="1172"/>
    </location>
</feature>
<evidence type="ECO:0000313" key="10">
    <source>
        <dbReference type="Proteomes" id="UP001239994"/>
    </source>
</evidence>
<dbReference type="GO" id="GO:0005634">
    <property type="term" value="C:nucleus"/>
    <property type="evidence" value="ECO:0007669"/>
    <property type="project" value="TreeGrafter"/>
</dbReference>
<feature type="compositionally biased region" description="Basic and acidic residues" evidence="6">
    <location>
        <begin position="258"/>
        <end position="275"/>
    </location>
</feature>
<dbReference type="InterPro" id="IPR027353">
    <property type="entry name" value="NET_dom"/>
</dbReference>
<dbReference type="InterPro" id="IPR036427">
    <property type="entry name" value="Bromodomain-like_sf"/>
</dbReference>
<feature type="region of interest" description="Disordered" evidence="6">
    <location>
        <begin position="782"/>
        <end position="887"/>
    </location>
</feature>
<feature type="compositionally biased region" description="Pro residues" evidence="6">
    <location>
        <begin position="812"/>
        <end position="831"/>
    </location>
</feature>
<feature type="compositionally biased region" description="Polar residues" evidence="6">
    <location>
        <begin position="547"/>
        <end position="556"/>
    </location>
</feature>
<accession>A0AAD8ZQ03</accession>
<evidence type="ECO:0000259" key="8">
    <source>
        <dbReference type="PROSITE" id="PS51525"/>
    </source>
</evidence>
<dbReference type="Pfam" id="PF17105">
    <property type="entry name" value="BRD4_CDT"/>
    <property type="match status" value="1"/>
</dbReference>
<name>A0AAD8ZQ03_9TELE</name>
<feature type="compositionally biased region" description="Low complexity" evidence="6">
    <location>
        <begin position="662"/>
        <end position="679"/>
    </location>
</feature>
<feature type="region of interest" description="Disordered" evidence="6">
    <location>
        <begin position="1047"/>
        <end position="1232"/>
    </location>
</feature>
<feature type="compositionally biased region" description="Basic and acidic residues" evidence="6">
    <location>
        <begin position="1087"/>
        <end position="1105"/>
    </location>
</feature>
<evidence type="ECO:0000256" key="3">
    <source>
        <dbReference type="ARBA" id="ARBA00023117"/>
    </source>
</evidence>
<dbReference type="InterPro" id="IPR031354">
    <property type="entry name" value="BRD4_CDT"/>
</dbReference>
<feature type="compositionally biased region" description="Basic and acidic residues" evidence="6">
    <location>
        <begin position="1217"/>
        <end position="1232"/>
    </location>
</feature>
<dbReference type="InterPro" id="IPR043509">
    <property type="entry name" value="Bromo_Brdt_II"/>
</dbReference>
<dbReference type="Gene3D" id="1.20.920.10">
    <property type="entry name" value="Bromodomain-like"/>
    <property type="match status" value="2"/>
</dbReference>
<dbReference type="InterPro" id="IPR043508">
    <property type="entry name" value="Bromo_Brdt_I"/>
</dbReference>
<keyword evidence="3 5" id="KW-0103">Bromodomain</keyword>
<feature type="region of interest" description="Disordered" evidence="6">
    <location>
        <begin position="221"/>
        <end position="293"/>
    </location>
</feature>
<keyword evidence="1" id="KW-0677">Repeat</keyword>
<feature type="region of interest" description="Disordered" evidence="6">
    <location>
        <begin position="652"/>
        <end position="697"/>
    </location>
</feature>
<dbReference type="InterPro" id="IPR050935">
    <property type="entry name" value="Bromo_chromatin_reader"/>
</dbReference>
<dbReference type="SMART" id="SM00297">
    <property type="entry name" value="BROMO"/>
    <property type="match status" value="2"/>
</dbReference>
<dbReference type="GO" id="GO:0006355">
    <property type="term" value="P:regulation of DNA-templated transcription"/>
    <property type="evidence" value="ECO:0007669"/>
    <property type="project" value="TreeGrafter"/>
</dbReference>
<evidence type="ECO:0000256" key="5">
    <source>
        <dbReference type="PROSITE-ProRule" id="PRU00035"/>
    </source>
</evidence>
<sequence length="1256" mass="138450">MADSVEATPLISNPSPPETSNIVRPPRHTNQLQYLQKVVLKTLWKHQFSWPFQAPVDAVSLCLPDYYDIIKIPMDMGTIRKRLENGYYWNAQECIQDFNTMFTNCYIYNKGSSIHDRAGVSNKVAIQSICEFVHPGDDIVLMAEALEKLFLQKVSEMPQEELEIHTASKRRSRSKQETESFSVSSLTDIGPPFTLDCMSNTMATDVTTSVVTAMPSRALLQSATPFTKQRKSQKRKADTTTPNANDQLGESSPVATELRPRRENIRPRPARRDLPDSVGGVGETTPPSPCSGQKLQYCEGVLKEMLSKEHMAYAWPFYSPVDAKSLGLHDYHDIIKHPMDLSTIQAKLDHWQYPNAQAFAADVRLMFSNCYKYNPPDHDIVRMARKLQEVFEMRFAKIPDEPEETPPQPAPSPALHHASVRQQHAPALPSSSSGESESSDDGSDQERAQRLAELQEQLKAVHEQLAALSQPQPSKPKKKEKEKKEKEKRKEKHKKKSSGPPPPLVEGFIAETTPTSCQPIRKNKIGKDSILPKKTKKLERKDIKPSRSLTTPSLATPSLVPSMELEEEGVSQGVADGSQAMSLEEKRQLSLDINRLPGNKLGRVVHIIQSREPTLKRSNPDEIEIDFETLKPSTLRELQRYVSACLKRKRTTGEKLSKMKMDSSSGSSESSSSDTEGFSAGLGPEHRRKPRKAKEVKRLNYPAQAAGIPEAPPPSHTVVQPTVVFSYPLATSQVLEPSHLLGNGFDSVPQYSMSLAPSHSLSTAVHTHTQSHTHTPAETHLFLNQNPTPIPSPALHSALPQQPSRPSSHAAPLPPKPSPLPLSLPPKPSPLPLSLHPKPSPLPLSLPPKPSPLPPKPSPLPLSLPPKPSPLPLSLPPKPSPLPLSLPPKPSPLPLSLPPKSSPLPLSLPPAPALRPLAPLAPSLLGQLSAQPPQALLEDEEDEAEEMPLPLSQVQLCLHSLHGGVQTTTRMSPPSTHPNATQVDTLAHTPALPSPLGPLKENPSDLIGPVKESPSSLRADFQHMLRHSPSVSPTPKKPVLVKQERLCSSPFGPSESKPNFGGADLKAVESSGPHLSDIPAPPPSAQDKIKHEAKTPIAPRKDMKMKSMGSWASLAQRPASCSSTSGSSLVRSSSDSFEQFRRAAREKEERERALQAERERARREQDKLRNSDELCEEVCRGPSESHTPPQSELQIPSPHPASHTHSQARANTPTTDQQRELARRREQERRRREAMAATIDMNFQSDLMAIFEENLF</sequence>
<dbReference type="EMBL" id="JAROKS010000006">
    <property type="protein sequence ID" value="KAK1803167.1"/>
    <property type="molecule type" value="Genomic_DNA"/>
</dbReference>
<feature type="compositionally biased region" description="Polar residues" evidence="6">
    <location>
        <begin position="10"/>
        <end position="26"/>
    </location>
</feature>
<feature type="compositionally biased region" description="Basic residues" evidence="6">
    <location>
        <begin position="686"/>
        <end position="695"/>
    </location>
</feature>
<dbReference type="InterPro" id="IPR038336">
    <property type="entry name" value="NET_sf"/>
</dbReference>
<feature type="compositionally biased region" description="Basic residues" evidence="6">
    <location>
        <begin position="475"/>
        <end position="497"/>
    </location>
</feature>
<feature type="region of interest" description="Disordered" evidence="6">
    <location>
        <begin position="400"/>
        <end position="448"/>
    </location>
</feature>
<feature type="compositionally biased region" description="Pro residues" evidence="6">
    <location>
        <begin position="838"/>
        <end position="887"/>
    </location>
</feature>
<dbReference type="AlphaFoldDB" id="A0AAD8ZQ03"/>
<dbReference type="PRINTS" id="PR00503">
    <property type="entry name" value="BROMODOMAIN"/>
</dbReference>
<organism evidence="9 10">
    <name type="scientific">Electrophorus voltai</name>
    <dbReference type="NCBI Taxonomy" id="2609070"/>
    <lineage>
        <taxon>Eukaryota</taxon>
        <taxon>Metazoa</taxon>
        <taxon>Chordata</taxon>
        <taxon>Craniata</taxon>
        <taxon>Vertebrata</taxon>
        <taxon>Euteleostomi</taxon>
        <taxon>Actinopterygii</taxon>
        <taxon>Neopterygii</taxon>
        <taxon>Teleostei</taxon>
        <taxon>Ostariophysi</taxon>
        <taxon>Gymnotiformes</taxon>
        <taxon>Gymnotoidei</taxon>
        <taxon>Gymnotidae</taxon>
        <taxon>Electrophorus</taxon>
    </lineage>
</organism>
<gene>
    <name evidence="9" type="ORF">P4O66_021683</name>
</gene>
<feature type="compositionally biased region" description="Polar residues" evidence="6">
    <location>
        <begin position="239"/>
        <end position="254"/>
    </location>
</feature>
<feature type="compositionally biased region" description="Polar residues" evidence="6">
    <location>
        <begin position="1184"/>
        <end position="1194"/>
    </location>
</feature>
<dbReference type="FunFam" id="1.20.920.10:FF:000003">
    <property type="entry name" value="Bromodomain-containing protein 2"/>
    <property type="match status" value="1"/>
</dbReference>
<evidence type="ECO:0000256" key="6">
    <source>
        <dbReference type="SAM" id="MobiDB-lite"/>
    </source>
</evidence>
<dbReference type="CDD" id="cd05498">
    <property type="entry name" value="Bromo_Brdt_II_like"/>
    <property type="match status" value="1"/>
</dbReference>
<dbReference type="FunFam" id="1.20.1270.220:FF:000001">
    <property type="entry name" value="bromodomain-containing protein 2 isoform X1"/>
    <property type="match status" value="1"/>
</dbReference>
<evidence type="ECO:0000256" key="4">
    <source>
        <dbReference type="ARBA" id="ARBA00044509"/>
    </source>
</evidence>
<comment type="caution">
    <text evidence="9">The sequence shown here is derived from an EMBL/GenBank/DDBJ whole genome shotgun (WGS) entry which is preliminary data.</text>
</comment>
<dbReference type="Pfam" id="PF17035">
    <property type="entry name" value="BET"/>
    <property type="match status" value="1"/>
</dbReference>
<comment type="similarity">
    <text evidence="4">Belongs to the BET family.</text>
</comment>
<dbReference type="InterPro" id="IPR001487">
    <property type="entry name" value="Bromodomain"/>
</dbReference>
<dbReference type="FunFam" id="1.20.920.10:FF:000002">
    <property type="entry name" value="Bromodomain-containing protein 4"/>
    <property type="match status" value="1"/>
</dbReference>
<dbReference type="Proteomes" id="UP001239994">
    <property type="component" value="Unassembled WGS sequence"/>
</dbReference>
<feature type="compositionally biased region" description="Polar residues" evidence="6">
    <location>
        <begin position="1203"/>
        <end position="1216"/>
    </location>
</feature>
<feature type="region of interest" description="Disordered" evidence="6">
    <location>
        <begin position="162"/>
        <end position="185"/>
    </location>
</feature>
<evidence type="ECO:0000313" key="9">
    <source>
        <dbReference type="EMBL" id="KAK1803167.1"/>
    </source>
</evidence>
<evidence type="ECO:0000259" key="7">
    <source>
        <dbReference type="PROSITE" id="PS50014"/>
    </source>
</evidence>
<keyword evidence="2" id="KW-0156">Chromatin regulator</keyword>
<proteinExistence type="inferred from homology"/>
<dbReference type="CDD" id="cd05497">
    <property type="entry name" value="Bromo_Brdt_I_like"/>
    <property type="match status" value="1"/>
</dbReference>
<dbReference type="PROSITE" id="PS50014">
    <property type="entry name" value="BROMODOMAIN_2"/>
    <property type="match status" value="2"/>
</dbReference>
<keyword evidence="10" id="KW-1185">Reference proteome</keyword>
<dbReference type="PROSITE" id="PS51525">
    <property type="entry name" value="NET"/>
    <property type="match status" value="1"/>
</dbReference>
<feature type="domain" description="Bromo" evidence="7">
    <location>
        <begin position="44"/>
        <end position="116"/>
    </location>
</feature>
<dbReference type="PROSITE" id="PS00633">
    <property type="entry name" value="BROMODOMAIN_1"/>
    <property type="match status" value="2"/>
</dbReference>
<dbReference type="GO" id="GO:0000785">
    <property type="term" value="C:chromatin"/>
    <property type="evidence" value="ECO:0007669"/>
    <property type="project" value="TreeGrafter"/>
</dbReference>
<feature type="domain" description="Bromo" evidence="7">
    <location>
        <begin position="309"/>
        <end position="381"/>
    </location>
</feature>
<feature type="region of interest" description="Disordered" evidence="6">
    <location>
        <begin position="466"/>
        <end position="579"/>
    </location>
</feature>
<dbReference type="Pfam" id="PF00439">
    <property type="entry name" value="Bromodomain"/>
    <property type="match status" value="2"/>
</dbReference>
<dbReference type="InterPro" id="IPR018359">
    <property type="entry name" value="Bromodomain_CS"/>
</dbReference>